<keyword evidence="4 7" id="KW-0694">RNA-binding</keyword>
<evidence type="ECO:0000313" key="12">
    <source>
        <dbReference type="EMBL" id="WAN63574.1"/>
    </source>
</evidence>
<sequence length="141" mass="15284">MAKTVIKTIKLQINAGKANPAPPVGPVLGQAQVNIPLFCSRFNEVTKDKMGFTIPVVIYVYDDRTFDFITKTPPASDLLKKAANIEKGSSNSKKNKVAALTNKQIEEIAQNKSSNLNSYDLKQACKIIKGTAASMGIDIVE</sequence>
<comment type="similarity">
    <text evidence="1 7 8">Belongs to the universal ribosomal protein uL11 family.</text>
</comment>
<evidence type="ECO:0000256" key="9">
    <source>
        <dbReference type="RuleBase" id="RU003979"/>
    </source>
</evidence>
<dbReference type="PROSITE" id="PS00359">
    <property type="entry name" value="RIBOSOMAL_L11"/>
    <property type="match status" value="1"/>
</dbReference>
<comment type="PTM">
    <text evidence="7 9">One or more lysine residues are methylated.</text>
</comment>
<dbReference type="NCBIfam" id="TIGR01632">
    <property type="entry name" value="L11_bact"/>
    <property type="match status" value="1"/>
</dbReference>
<name>A0ABY7BSY2_9MOLU</name>
<dbReference type="SUPFAM" id="SSF46906">
    <property type="entry name" value="Ribosomal protein L11, C-terminal domain"/>
    <property type="match status" value="1"/>
</dbReference>
<dbReference type="Pfam" id="PF00298">
    <property type="entry name" value="Ribosomal_L11"/>
    <property type="match status" value="1"/>
</dbReference>
<comment type="function">
    <text evidence="7 9">Forms part of the ribosomal stalk which helps the ribosome interact with GTP-bound translation factors.</text>
</comment>
<dbReference type="Gene3D" id="1.10.10.250">
    <property type="entry name" value="Ribosomal protein L11, C-terminal domain"/>
    <property type="match status" value="1"/>
</dbReference>
<evidence type="ECO:0000256" key="4">
    <source>
        <dbReference type="ARBA" id="ARBA00022884"/>
    </source>
</evidence>
<accession>A0ABY7BSY2</accession>
<dbReference type="InterPro" id="IPR020783">
    <property type="entry name" value="Ribosomal_uL11_C"/>
</dbReference>
<dbReference type="PANTHER" id="PTHR11661:SF1">
    <property type="entry name" value="LARGE RIBOSOMAL SUBUNIT PROTEIN UL11M"/>
    <property type="match status" value="1"/>
</dbReference>
<dbReference type="EMBL" id="CP114006">
    <property type="protein sequence ID" value="WAN63574.1"/>
    <property type="molecule type" value="Genomic_DNA"/>
</dbReference>
<dbReference type="Proteomes" id="UP001164727">
    <property type="component" value="Chromosome"/>
</dbReference>
<dbReference type="SUPFAM" id="SSF54747">
    <property type="entry name" value="Ribosomal L11/L12e N-terminal domain"/>
    <property type="match status" value="1"/>
</dbReference>
<keyword evidence="2 7" id="KW-0488">Methylation</keyword>
<dbReference type="SMART" id="SM00649">
    <property type="entry name" value="RL11"/>
    <property type="match status" value="1"/>
</dbReference>
<evidence type="ECO:0000256" key="3">
    <source>
        <dbReference type="ARBA" id="ARBA00022730"/>
    </source>
</evidence>
<proteinExistence type="inferred from homology"/>
<dbReference type="HAMAP" id="MF_00736">
    <property type="entry name" value="Ribosomal_uL11"/>
    <property type="match status" value="1"/>
</dbReference>
<feature type="domain" description="Large ribosomal subunit protein uL11 N-terminal" evidence="11">
    <location>
        <begin position="9"/>
        <end position="66"/>
    </location>
</feature>
<keyword evidence="6 7" id="KW-0687">Ribonucleoprotein</keyword>
<feature type="domain" description="Large ribosomal subunit protein uL11 C-terminal" evidence="10">
    <location>
        <begin position="71"/>
        <end position="139"/>
    </location>
</feature>
<dbReference type="InterPro" id="IPR006519">
    <property type="entry name" value="Ribosomal_uL11_bac-typ"/>
</dbReference>
<dbReference type="InterPro" id="IPR036796">
    <property type="entry name" value="Ribosomal_uL11_N_sf"/>
</dbReference>
<evidence type="ECO:0000259" key="11">
    <source>
        <dbReference type="Pfam" id="PF03946"/>
    </source>
</evidence>
<dbReference type="InterPro" id="IPR000911">
    <property type="entry name" value="Ribosomal_uL11"/>
</dbReference>
<protein>
    <recommendedName>
        <fullName evidence="7">Large ribosomal subunit protein uL11</fullName>
    </recommendedName>
</protein>
<dbReference type="CDD" id="cd00349">
    <property type="entry name" value="Ribosomal_L11"/>
    <property type="match status" value="1"/>
</dbReference>
<dbReference type="Pfam" id="PF03946">
    <property type="entry name" value="Ribosomal_L11_N"/>
    <property type="match status" value="1"/>
</dbReference>
<keyword evidence="3 7" id="KW-0699">rRNA-binding</keyword>
<evidence type="ECO:0000256" key="1">
    <source>
        <dbReference type="ARBA" id="ARBA00010537"/>
    </source>
</evidence>
<reference evidence="12 13" key="1">
    <citation type="journal article" date="2023" name="Microbiol. Resour. Announc.">
        <title>Complete Genome of 'Candidatus Phytoplasma rubi' RS, a Phytopathogenic Bacterium Associated with Rubus Stunt Disease.</title>
        <authorList>
            <person name="Duckeck D."/>
            <person name="Zubert C."/>
            <person name="Bohm J.W."/>
            <person name="Carminati G."/>
            <person name="Schneider B."/>
            <person name="Kube M."/>
        </authorList>
    </citation>
    <scope>NUCLEOTIDE SEQUENCE [LARGE SCALE GENOMIC DNA]</scope>
    <source>
        <strain evidence="12 13">RS</strain>
    </source>
</reference>
<dbReference type="InterPro" id="IPR020785">
    <property type="entry name" value="Ribosomal_uL11_CS"/>
</dbReference>
<keyword evidence="13" id="KW-1185">Reference proteome</keyword>
<evidence type="ECO:0000259" key="10">
    <source>
        <dbReference type="Pfam" id="PF00298"/>
    </source>
</evidence>
<evidence type="ECO:0000313" key="13">
    <source>
        <dbReference type="Proteomes" id="UP001164727"/>
    </source>
</evidence>
<keyword evidence="5 7" id="KW-0689">Ribosomal protein</keyword>
<dbReference type="Gene3D" id="3.30.1550.10">
    <property type="entry name" value="Ribosomal protein L11/L12, N-terminal domain"/>
    <property type="match status" value="1"/>
</dbReference>
<dbReference type="GO" id="GO:0005840">
    <property type="term" value="C:ribosome"/>
    <property type="evidence" value="ECO:0007669"/>
    <property type="project" value="UniProtKB-KW"/>
</dbReference>
<evidence type="ECO:0000256" key="2">
    <source>
        <dbReference type="ARBA" id="ARBA00022481"/>
    </source>
</evidence>
<gene>
    <name evidence="7" type="primary">rplK</name>
    <name evidence="12" type="ORF">RS022_07490</name>
</gene>
<comment type="subunit">
    <text evidence="7">Part of the ribosomal stalk of the 50S ribosomal subunit. Interacts with L10 and the large rRNA to form the base of the stalk. L10 forms an elongated spine to which L12 dimers bind in a sequential fashion forming a multimeric L10(L12)X complex.</text>
</comment>
<dbReference type="RefSeq" id="WP_268849756.1">
    <property type="nucleotide sequence ID" value="NZ_CP114006.1"/>
</dbReference>
<evidence type="ECO:0000256" key="5">
    <source>
        <dbReference type="ARBA" id="ARBA00022980"/>
    </source>
</evidence>
<dbReference type="InterPro" id="IPR036769">
    <property type="entry name" value="Ribosomal_uL11_C_sf"/>
</dbReference>
<evidence type="ECO:0000256" key="6">
    <source>
        <dbReference type="ARBA" id="ARBA00023274"/>
    </source>
</evidence>
<evidence type="ECO:0000256" key="7">
    <source>
        <dbReference type="HAMAP-Rule" id="MF_00736"/>
    </source>
</evidence>
<dbReference type="InterPro" id="IPR020784">
    <property type="entry name" value="Ribosomal_uL11_N"/>
</dbReference>
<organism evidence="12 13">
    <name type="scientific">Candidatus Phytoplasma rubi</name>
    <dbReference type="NCBI Taxonomy" id="399025"/>
    <lineage>
        <taxon>Bacteria</taxon>
        <taxon>Bacillati</taxon>
        <taxon>Mycoplasmatota</taxon>
        <taxon>Mollicutes</taxon>
        <taxon>Acholeplasmatales</taxon>
        <taxon>Acholeplasmataceae</taxon>
        <taxon>Candidatus Phytoplasma</taxon>
        <taxon>16SrV (Elm yellows group)</taxon>
    </lineage>
</organism>
<dbReference type="PANTHER" id="PTHR11661">
    <property type="entry name" value="60S RIBOSOMAL PROTEIN L12"/>
    <property type="match status" value="1"/>
</dbReference>
<evidence type="ECO:0000256" key="8">
    <source>
        <dbReference type="RuleBase" id="RU003978"/>
    </source>
</evidence>